<keyword evidence="3" id="KW-0804">Transcription</keyword>
<gene>
    <name evidence="6" type="ORF">AM571_CH03121</name>
</gene>
<evidence type="ECO:0000256" key="3">
    <source>
        <dbReference type="ARBA" id="ARBA00023163"/>
    </source>
</evidence>
<dbReference type="SMART" id="SM00346">
    <property type="entry name" value="HTH_ICLR"/>
    <property type="match status" value="1"/>
</dbReference>
<keyword evidence="2" id="KW-0238">DNA-binding</keyword>
<dbReference type="PROSITE" id="PS51077">
    <property type="entry name" value="HTH_ICLR"/>
    <property type="match status" value="1"/>
</dbReference>
<dbReference type="Proteomes" id="UP000185109">
    <property type="component" value="Chromosome"/>
</dbReference>
<name>A0A1L5P721_RHIET</name>
<dbReference type="AlphaFoldDB" id="A0A1L5P721"/>
<dbReference type="InterPro" id="IPR036390">
    <property type="entry name" value="WH_DNA-bd_sf"/>
</dbReference>
<dbReference type="GO" id="GO:0045892">
    <property type="term" value="P:negative regulation of DNA-templated transcription"/>
    <property type="evidence" value="ECO:0007669"/>
    <property type="project" value="TreeGrafter"/>
</dbReference>
<evidence type="ECO:0000313" key="7">
    <source>
        <dbReference type="Proteomes" id="UP000185109"/>
    </source>
</evidence>
<keyword evidence="1" id="KW-0805">Transcription regulation</keyword>
<protein>
    <submittedName>
        <fullName evidence="6">IclR family transcriptional regulator protein</fullName>
    </submittedName>
</protein>
<dbReference type="EMBL" id="CP017241">
    <property type="protein sequence ID" value="APO75921.1"/>
    <property type="molecule type" value="Genomic_DNA"/>
</dbReference>
<dbReference type="CDD" id="cd00090">
    <property type="entry name" value="HTH_ARSR"/>
    <property type="match status" value="1"/>
</dbReference>
<dbReference type="PANTHER" id="PTHR30136">
    <property type="entry name" value="HELIX-TURN-HELIX TRANSCRIPTIONAL REGULATOR, ICLR FAMILY"/>
    <property type="match status" value="1"/>
</dbReference>
<sequence length="274" mass="29072">MTKEEVAATGTQLLDRGVAILKFLGGAGQTGANMAVIAEAMGLKQSTAHRIVSALERHGLIERERKTRRYRLGLALFALGATAADGTGLRKVARPALMRLSAATGDSVFLMARAGFNTVCVDRQQGTYVIDSLTGHIGGQIPMGVGPASQAILAFLPRAEADVIITTNAPLYDHYSHLSVARVREAVATIRKQGYAVDQGELVAGISAIAIPILPPKRDAIAALAVNLTSARLTPDRLPQLVDMLKQEVREIEASLNPLDEPHFGGVEAPLEGR</sequence>
<dbReference type="Pfam" id="PF01614">
    <property type="entry name" value="IclR_C"/>
    <property type="match status" value="1"/>
</dbReference>
<evidence type="ECO:0000313" key="6">
    <source>
        <dbReference type="EMBL" id="APO75921.1"/>
    </source>
</evidence>
<dbReference type="InterPro" id="IPR036388">
    <property type="entry name" value="WH-like_DNA-bd_sf"/>
</dbReference>
<dbReference type="InterPro" id="IPR005471">
    <property type="entry name" value="Tscrpt_reg_IclR_N"/>
</dbReference>
<organism evidence="6 7">
    <name type="scientific">Rhizobium etli 8C-3</name>
    <dbReference type="NCBI Taxonomy" id="538025"/>
    <lineage>
        <taxon>Bacteria</taxon>
        <taxon>Pseudomonadati</taxon>
        <taxon>Pseudomonadota</taxon>
        <taxon>Alphaproteobacteria</taxon>
        <taxon>Hyphomicrobiales</taxon>
        <taxon>Rhizobiaceae</taxon>
        <taxon>Rhizobium/Agrobacterium group</taxon>
        <taxon>Rhizobium</taxon>
    </lineage>
</organism>
<dbReference type="GO" id="GO:0003700">
    <property type="term" value="F:DNA-binding transcription factor activity"/>
    <property type="evidence" value="ECO:0007669"/>
    <property type="project" value="TreeGrafter"/>
</dbReference>
<dbReference type="InterPro" id="IPR050707">
    <property type="entry name" value="HTH_MetabolicPath_Reg"/>
</dbReference>
<feature type="domain" description="HTH iclR-type" evidence="4">
    <location>
        <begin position="11"/>
        <end position="74"/>
    </location>
</feature>
<dbReference type="SUPFAM" id="SSF46785">
    <property type="entry name" value="Winged helix' DNA-binding domain"/>
    <property type="match status" value="1"/>
</dbReference>
<evidence type="ECO:0000256" key="2">
    <source>
        <dbReference type="ARBA" id="ARBA00023125"/>
    </source>
</evidence>
<evidence type="ECO:0000256" key="1">
    <source>
        <dbReference type="ARBA" id="ARBA00023015"/>
    </source>
</evidence>
<dbReference type="Gene3D" id="1.10.10.10">
    <property type="entry name" value="Winged helix-like DNA-binding domain superfamily/Winged helix DNA-binding domain"/>
    <property type="match status" value="1"/>
</dbReference>
<evidence type="ECO:0000259" key="4">
    <source>
        <dbReference type="PROSITE" id="PS51077"/>
    </source>
</evidence>
<dbReference type="Gene3D" id="3.30.450.40">
    <property type="match status" value="1"/>
</dbReference>
<proteinExistence type="predicted"/>
<dbReference type="PANTHER" id="PTHR30136:SF39">
    <property type="entry name" value="TRANSCRIPTIONAL REGULATORY PROTEIN"/>
    <property type="match status" value="1"/>
</dbReference>
<dbReference type="Pfam" id="PF09339">
    <property type="entry name" value="HTH_IclR"/>
    <property type="match status" value="1"/>
</dbReference>
<reference evidence="6 7" key="1">
    <citation type="submission" date="2016-09" db="EMBL/GenBank/DDBJ databases">
        <title>The complete genome sequences of Rhizobium gallicum, symbiovars gallicum and phaseoli, symbionts associated to common bean (Phaseolus vulgaris).</title>
        <authorList>
            <person name="Bustos P."/>
            <person name="Santamaria R.I."/>
            <person name="Perez-Carrascal O.M."/>
            <person name="Juarez S."/>
            <person name="Lozano L."/>
            <person name="Martinez-Flores I."/>
            <person name="Martinez-Romero E."/>
            <person name="Cevallos M."/>
            <person name="Romero D."/>
            <person name="Davila G."/>
            <person name="Gonzalez V."/>
        </authorList>
    </citation>
    <scope>NUCLEOTIDE SEQUENCE [LARGE SCALE GENOMIC DNA]</scope>
    <source>
        <strain evidence="6 7">8C-3</strain>
    </source>
</reference>
<dbReference type="InterPro" id="IPR014757">
    <property type="entry name" value="Tscrpt_reg_IclR_C"/>
</dbReference>
<feature type="domain" description="IclR-ED" evidence="5">
    <location>
        <begin position="75"/>
        <end position="258"/>
    </location>
</feature>
<dbReference type="SUPFAM" id="SSF55781">
    <property type="entry name" value="GAF domain-like"/>
    <property type="match status" value="1"/>
</dbReference>
<dbReference type="InterPro" id="IPR011991">
    <property type="entry name" value="ArsR-like_HTH"/>
</dbReference>
<evidence type="ECO:0000259" key="5">
    <source>
        <dbReference type="PROSITE" id="PS51078"/>
    </source>
</evidence>
<accession>A0A1L5P721</accession>
<dbReference type="GO" id="GO:0003677">
    <property type="term" value="F:DNA binding"/>
    <property type="evidence" value="ECO:0007669"/>
    <property type="project" value="UniProtKB-KW"/>
</dbReference>
<dbReference type="InterPro" id="IPR029016">
    <property type="entry name" value="GAF-like_dom_sf"/>
</dbReference>
<dbReference type="PROSITE" id="PS51078">
    <property type="entry name" value="ICLR_ED"/>
    <property type="match status" value="1"/>
</dbReference>